<gene>
    <name evidence="1" type="ORF">UFOVP789_14</name>
</gene>
<protein>
    <submittedName>
        <fullName evidence="1">Uncharacterized protein</fullName>
    </submittedName>
</protein>
<proteinExistence type="predicted"/>
<accession>A0A6J5NSS7</accession>
<sequence length="165" mass="18947">MKFAYADPPYYKHGKRLYKDLHPDAAVWDNQQSHLDLIGKLYNDYPDGFALSCNPSDLAWILPVYPDLRVCVWAKTFHQILAITVQYSWEPVLLHGGRKDYKRKPMVRDWLSCARSMRKGLVGAKPLAFNNWVLDLLNYKYGDVVDDLFPGSNGMAEAIALKKVL</sequence>
<reference evidence="1" key="1">
    <citation type="submission" date="2020-04" db="EMBL/GenBank/DDBJ databases">
        <authorList>
            <person name="Chiriac C."/>
            <person name="Salcher M."/>
            <person name="Ghai R."/>
            <person name="Kavagutti S V."/>
        </authorList>
    </citation>
    <scope>NUCLEOTIDE SEQUENCE</scope>
</reference>
<evidence type="ECO:0000313" key="1">
    <source>
        <dbReference type="EMBL" id="CAB4162013.1"/>
    </source>
</evidence>
<dbReference type="EMBL" id="LR796726">
    <property type="protein sequence ID" value="CAB4162013.1"/>
    <property type="molecule type" value="Genomic_DNA"/>
</dbReference>
<name>A0A6J5NSS7_9CAUD</name>
<organism evidence="1">
    <name type="scientific">uncultured Caudovirales phage</name>
    <dbReference type="NCBI Taxonomy" id="2100421"/>
    <lineage>
        <taxon>Viruses</taxon>
        <taxon>Duplodnaviria</taxon>
        <taxon>Heunggongvirae</taxon>
        <taxon>Uroviricota</taxon>
        <taxon>Caudoviricetes</taxon>
        <taxon>Peduoviridae</taxon>
        <taxon>Maltschvirus</taxon>
        <taxon>Maltschvirus maltsch</taxon>
    </lineage>
</organism>